<reference evidence="1" key="1">
    <citation type="submission" date="2020-01" db="EMBL/GenBank/DDBJ databases">
        <authorList>
            <person name="Meier V. D."/>
            <person name="Meier V D."/>
        </authorList>
    </citation>
    <scope>NUCLEOTIDE SEQUENCE</scope>
    <source>
        <strain evidence="1">HLG_WM_MAG_10</strain>
    </source>
</reference>
<accession>A0A6S6SX71</accession>
<dbReference type="AlphaFoldDB" id="A0A6S6SX71"/>
<name>A0A6S6SX71_9BACT</name>
<dbReference type="EMBL" id="CACVAQ010000129">
    <property type="protein sequence ID" value="CAA6807191.1"/>
    <property type="molecule type" value="Genomic_DNA"/>
</dbReference>
<gene>
    <name evidence="1" type="ORF">HELGO_WM34849</name>
</gene>
<sequence>MTFDDLNQYLGEADAAMQTCRDEASVFTTNAPLSLAQLTTAIQIATDALALTDVHAICEAFKESRRKVLKSTEYHAKASNFLDDTLSNKITAVTNKLFLYRSFRDKMKKNLIDDKLDIIAGIIQLKGYLEDRDACKNTRDRIDVFLKKMQEINFYEVTKAERDAILDAFQDATRTNWFKSHRDLIRAARAIHTGNLTLILDKAIQYSTDSGKYWHRCHEKRAQLDNNKFVLDFRAELKVQEYEANRTILIKDLERVQIKLQNRIKELAPDQADALLKDIAATKIPESLNLLKKTYGLTSWVYEKFIKYDPDSDPDKEINALKEASIEHAIETPKLSVEIDIPVFSCGVADFVVEFGASFGGSLEFKAALTLHNFLSNAEENYVSGSLEAKAGIKADAFVGVGVTIVQLIKASGRFVLEATAETSAKAAVAIKKTEAENLAAFSIGAKAGLCFRLSGHLALTIGLTAPLKVLFQTMGVDAEATLETDKYNFFRAERVAPAVFELPFRKKPVAFPNDLFTMGTGEWDVQFVGDTYLKQYWTEHFGRQSDWDKVTAGHPLSAQELEEIKTLYGDFGVRA</sequence>
<evidence type="ECO:0000313" key="1">
    <source>
        <dbReference type="EMBL" id="CAA6807191.1"/>
    </source>
</evidence>
<proteinExistence type="predicted"/>
<organism evidence="1">
    <name type="scientific">uncultured Aureispira sp</name>
    <dbReference type="NCBI Taxonomy" id="1331704"/>
    <lineage>
        <taxon>Bacteria</taxon>
        <taxon>Pseudomonadati</taxon>
        <taxon>Bacteroidota</taxon>
        <taxon>Saprospiria</taxon>
        <taxon>Saprospirales</taxon>
        <taxon>Saprospiraceae</taxon>
        <taxon>Aureispira</taxon>
        <taxon>environmental samples</taxon>
    </lineage>
</organism>
<protein>
    <submittedName>
        <fullName evidence="1">Uncharacterized protein</fullName>
    </submittedName>
</protein>